<organism evidence="1 2">
    <name type="scientific">Hibiscus sabdariffa</name>
    <name type="common">roselle</name>
    <dbReference type="NCBI Taxonomy" id="183260"/>
    <lineage>
        <taxon>Eukaryota</taxon>
        <taxon>Viridiplantae</taxon>
        <taxon>Streptophyta</taxon>
        <taxon>Embryophyta</taxon>
        <taxon>Tracheophyta</taxon>
        <taxon>Spermatophyta</taxon>
        <taxon>Magnoliopsida</taxon>
        <taxon>eudicotyledons</taxon>
        <taxon>Gunneridae</taxon>
        <taxon>Pentapetalae</taxon>
        <taxon>rosids</taxon>
        <taxon>malvids</taxon>
        <taxon>Malvales</taxon>
        <taxon>Malvaceae</taxon>
        <taxon>Malvoideae</taxon>
        <taxon>Hibiscus</taxon>
    </lineage>
</organism>
<evidence type="ECO:0000313" key="2">
    <source>
        <dbReference type="Proteomes" id="UP001396334"/>
    </source>
</evidence>
<reference evidence="1 2" key="1">
    <citation type="journal article" date="2024" name="G3 (Bethesda)">
        <title>Genome assembly of Hibiscus sabdariffa L. provides insights into metabolisms of medicinal natural products.</title>
        <authorList>
            <person name="Kim T."/>
        </authorList>
    </citation>
    <scope>NUCLEOTIDE SEQUENCE [LARGE SCALE GENOMIC DNA]</scope>
    <source>
        <strain evidence="1">TK-2024</strain>
        <tissue evidence="1">Old leaves</tissue>
    </source>
</reference>
<name>A0ABR2RGS4_9ROSI</name>
<dbReference type="Proteomes" id="UP001396334">
    <property type="component" value="Unassembled WGS sequence"/>
</dbReference>
<gene>
    <name evidence="1" type="ORF">V6N11_040077</name>
</gene>
<accession>A0ABR2RGS4</accession>
<sequence>MVDDFGAADAAQSSSSTIHKSGSLRIVALDLPVSCDPNEPIRDPTLFSSTDVDFVVVRADPSVVVKRVHESGSVIPVADKSVVGQMLPVYAASSGYRDVSVATTLCASGSGSSSLATTPFSSPTQQASLVPCSPNLEVCVVVPDMFAGVSNTMDVSASSILQPMEAGVEGDANEPTCSNVVIPSTTNVHPMSTMELGN</sequence>
<protein>
    <submittedName>
        <fullName evidence="1">Uncharacterized protein</fullName>
    </submittedName>
</protein>
<dbReference type="EMBL" id="JBBPBN010000022">
    <property type="protein sequence ID" value="KAK9012006.1"/>
    <property type="molecule type" value="Genomic_DNA"/>
</dbReference>
<keyword evidence="2" id="KW-1185">Reference proteome</keyword>
<comment type="caution">
    <text evidence="1">The sequence shown here is derived from an EMBL/GenBank/DDBJ whole genome shotgun (WGS) entry which is preliminary data.</text>
</comment>
<evidence type="ECO:0000313" key="1">
    <source>
        <dbReference type="EMBL" id="KAK9012006.1"/>
    </source>
</evidence>
<proteinExistence type="predicted"/>